<evidence type="ECO:0000313" key="2">
    <source>
        <dbReference type="EMBL" id="SHF93300.1"/>
    </source>
</evidence>
<accession>A0A1M5FP35</accession>
<keyword evidence="1" id="KW-0472">Membrane</keyword>
<gene>
    <name evidence="2" type="ORF">SAMN05216225_100965</name>
</gene>
<name>A0A1M5FP35_9BACI</name>
<protein>
    <submittedName>
        <fullName evidence="2">Uncharacterized protein</fullName>
    </submittedName>
</protein>
<sequence length="149" mass="17132">MWSIALPGFGQLLNRRYIKGLTFIFLEFLININANVNTIIFYSFLGDIQAAIDKANYQWLLFYPCVYFFAMWDAYRDASGENKPLIFLPFVFSAYFMTVGVIYSPVLKIFDILPGPVFLPLLSIIPGVLVGHIIKSILERFWRKPSSMA</sequence>
<proteinExistence type="predicted"/>
<evidence type="ECO:0000313" key="3">
    <source>
        <dbReference type="Proteomes" id="UP000183988"/>
    </source>
</evidence>
<feature type="transmembrane region" description="Helical" evidence="1">
    <location>
        <begin position="118"/>
        <end position="138"/>
    </location>
</feature>
<dbReference type="Proteomes" id="UP000183988">
    <property type="component" value="Unassembled WGS sequence"/>
</dbReference>
<feature type="transmembrane region" description="Helical" evidence="1">
    <location>
        <begin position="21"/>
        <end position="45"/>
    </location>
</feature>
<organism evidence="2 3">
    <name type="scientific">Ornithinibacillus halophilus</name>
    <dbReference type="NCBI Taxonomy" id="930117"/>
    <lineage>
        <taxon>Bacteria</taxon>
        <taxon>Bacillati</taxon>
        <taxon>Bacillota</taxon>
        <taxon>Bacilli</taxon>
        <taxon>Bacillales</taxon>
        <taxon>Bacillaceae</taxon>
        <taxon>Ornithinibacillus</taxon>
    </lineage>
</organism>
<keyword evidence="1" id="KW-0812">Transmembrane</keyword>
<evidence type="ECO:0000256" key="1">
    <source>
        <dbReference type="SAM" id="Phobius"/>
    </source>
</evidence>
<dbReference type="STRING" id="930117.SAMN05216225_100965"/>
<feature type="transmembrane region" description="Helical" evidence="1">
    <location>
        <begin position="57"/>
        <end position="75"/>
    </location>
</feature>
<dbReference type="EMBL" id="FQVW01000009">
    <property type="protein sequence ID" value="SHF93300.1"/>
    <property type="molecule type" value="Genomic_DNA"/>
</dbReference>
<feature type="transmembrane region" description="Helical" evidence="1">
    <location>
        <begin position="87"/>
        <end position="106"/>
    </location>
</feature>
<reference evidence="2 3" key="1">
    <citation type="submission" date="2016-11" db="EMBL/GenBank/DDBJ databases">
        <authorList>
            <person name="Jaros S."/>
            <person name="Januszkiewicz K."/>
            <person name="Wedrychowicz H."/>
        </authorList>
    </citation>
    <scope>NUCLEOTIDE SEQUENCE [LARGE SCALE GENOMIC DNA]</scope>
    <source>
        <strain evidence="2 3">IBRC-M 10683</strain>
    </source>
</reference>
<dbReference type="OrthoDB" id="1681794at2"/>
<keyword evidence="3" id="KW-1185">Reference proteome</keyword>
<keyword evidence="1" id="KW-1133">Transmembrane helix</keyword>
<dbReference type="AlphaFoldDB" id="A0A1M5FP35"/>